<dbReference type="SUPFAM" id="SSF55469">
    <property type="entry name" value="FMN-dependent nitroreductase-like"/>
    <property type="match status" value="2"/>
</dbReference>
<dbReference type="AlphaFoldDB" id="A0A975HMQ1"/>
<organism evidence="1 2">
    <name type="scientific">Pseudoalteromonas xiamenensis</name>
    <dbReference type="NCBI Taxonomy" id="882626"/>
    <lineage>
        <taxon>Bacteria</taxon>
        <taxon>Pseudomonadati</taxon>
        <taxon>Pseudomonadota</taxon>
        <taxon>Gammaproteobacteria</taxon>
        <taxon>Alteromonadales</taxon>
        <taxon>Pseudoalteromonadaceae</taxon>
        <taxon>Pseudoalteromonas</taxon>
    </lineage>
</organism>
<reference evidence="1" key="1">
    <citation type="submission" date="2021-03" db="EMBL/GenBank/DDBJ databases">
        <title>Complete Genome of Pseudoalteromonas xiamenensis STKMTI.2, a new potential marine bacterium producing anti-Vibrio compounds.</title>
        <authorList>
            <person name="Handayani D.P."/>
            <person name="Isnansetyo A."/>
            <person name="Istiqomah I."/>
            <person name="Jumina J."/>
        </authorList>
    </citation>
    <scope>NUCLEOTIDE SEQUENCE</scope>
    <source>
        <strain evidence="1">STKMTI.2</strain>
        <plasmid evidence="1">unnamed5</plasmid>
    </source>
</reference>
<dbReference type="GO" id="GO:0016491">
    <property type="term" value="F:oxidoreductase activity"/>
    <property type="evidence" value="ECO:0007669"/>
    <property type="project" value="InterPro"/>
</dbReference>
<evidence type="ECO:0000313" key="2">
    <source>
        <dbReference type="Proteomes" id="UP000664904"/>
    </source>
</evidence>
<evidence type="ECO:0000313" key="1">
    <source>
        <dbReference type="EMBL" id="QTH73227.1"/>
    </source>
</evidence>
<dbReference type="EMBL" id="CP072135">
    <property type="protein sequence ID" value="QTH73227.1"/>
    <property type="molecule type" value="Genomic_DNA"/>
</dbReference>
<dbReference type="Proteomes" id="UP000664904">
    <property type="component" value="Plasmid unnamed5"/>
</dbReference>
<dbReference type="RefSeq" id="WP_208844846.1">
    <property type="nucleotide sequence ID" value="NZ_CP072135.1"/>
</dbReference>
<dbReference type="Gene3D" id="3.40.109.30">
    <property type="entry name" value="putative nitroreductase (tm1586), domain 2"/>
    <property type="match status" value="1"/>
</dbReference>
<sequence length="335" mass="38087">MDGFYDALERAIETARLAPSSHNCQPWRVDYSLLSQEVSIGFDNHRVLRGLESLEREMFISAGVFTHFLTALLAYQGYQLNWQWQSEYGDHRVLATSGVTQLNSGSDAEEYQALSQRIRERHTIRSRFKTTAVDIHSLETIVQHASCHFYSADHVGTTLGNLTKQYAALDFTNKSAWEETYNYIRFDEDEFAEDGFYLRNLFGPVSKPFRLLFRYGFHPTMMPINKRLGLAKKMAAGLGELVESGPYYLALSPKENSQEALFECGYELGALWLYMQRQGIGLHPISVLVQHETARKALAQSLQCPPPVFFARLGHIEQSGLDAPRRSVESILNCV</sequence>
<name>A0A975HMQ1_9GAMM</name>
<dbReference type="InterPro" id="IPR000415">
    <property type="entry name" value="Nitroreductase-like"/>
</dbReference>
<evidence type="ECO:0008006" key="3">
    <source>
        <dbReference type="Google" id="ProtNLM"/>
    </source>
</evidence>
<protein>
    <recommendedName>
        <fullName evidence="3">Nitroreductase</fullName>
    </recommendedName>
</protein>
<proteinExistence type="predicted"/>
<keyword evidence="1" id="KW-0614">Plasmid</keyword>
<dbReference type="Gene3D" id="3.40.109.10">
    <property type="entry name" value="NADH Oxidase"/>
    <property type="match status" value="1"/>
</dbReference>
<dbReference type="KEGG" id="pxi:J5O05_20815"/>
<accession>A0A975HMQ1</accession>
<gene>
    <name evidence="1" type="ORF">J5O05_20815</name>
</gene>
<geneLocation type="plasmid" evidence="1 2">
    <name>unnamed5</name>
</geneLocation>
<keyword evidence="2" id="KW-1185">Reference proteome</keyword>